<organism evidence="3 4">
    <name type="scientific">Panagrolaimus davidi</name>
    <dbReference type="NCBI Taxonomy" id="227884"/>
    <lineage>
        <taxon>Eukaryota</taxon>
        <taxon>Metazoa</taxon>
        <taxon>Ecdysozoa</taxon>
        <taxon>Nematoda</taxon>
        <taxon>Chromadorea</taxon>
        <taxon>Rhabditida</taxon>
        <taxon>Tylenchina</taxon>
        <taxon>Panagrolaimomorpha</taxon>
        <taxon>Panagrolaimoidea</taxon>
        <taxon>Panagrolaimidae</taxon>
        <taxon>Panagrolaimus</taxon>
    </lineage>
</organism>
<dbReference type="Proteomes" id="UP000887578">
    <property type="component" value="Unplaced"/>
</dbReference>
<accession>A0A914PRD3</accession>
<keyword evidence="3" id="KW-1185">Reference proteome</keyword>
<name>A0A914PRD3_9BILA</name>
<protein>
    <submittedName>
        <fullName evidence="4">Uncharacterized protein</fullName>
    </submittedName>
</protein>
<evidence type="ECO:0000313" key="3">
    <source>
        <dbReference type="Proteomes" id="UP000887578"/>
    </source>
</evidence>
<keyword evidence="1" id="KW-0175">Coiled coil</keyword>
<sequence length="951" mass="108084">MRSLLEEKIVEEKDSNFICAFEEDSTKVIESYGGPEKEALKKNETKYKSLINSIKNYGNFLINRFISRGPETAARMVMEEWFMSGEIGLNNFKLWDQWLKHNGTLQGLKTISWNNATRNDVVYSRFIDALKKVETTDFLDKKTFHQTAHELLKEPKINVIENESGFQADVKLEFVGRTIFFSKIVKEIRKIMNEKNLVEVDIFAHTVFHIDCSIKMPGINFVVVSGKVRLWDRQNIDVSGKTFDENESRKANDGGTCTDGSNGKNGHAGFSSGNISILSQNIVNGNLLTLILNGGNGQNGEHGGNGGNGTNGYQMSQSDFDSTRVQYGSIYWTSWSHFYDWTPSSTVWTNELRKIDKDSGYIYEEYVDKNGCRLIYSAAGWKESWWHSTTYDLYVMVKGTDGKMGGCGGAGGYGGAGGNSGECIVLNTVTNKPITEFNVIATAGKSGSDGKNGFGGVNGTHGGDIAMIDRSTTGGCKHYFGNNDNVRLERKYFLGDDSYRRFDGYKRHAKNDADCFMRLYSSELGTSSQRSETRQRQTQENQKNMSEAKKTIVLEEVQARAEALFEEENCEMTCVVETKVNQKEEEEVEQEEEETVEEEITIIRDHDDSDQSFMLNRNQQLTGEEYCIQVKVGGLKKTPGQVTQILIDLFTFELNQKQLDDLDSFFLKLLPIRYNRIVQEKLCLAVIASIQNQKANGLTYNELIQLSSEFIVKKENKIKFTKLREQAEVIVNEIRTSKPENSLSNSITPIKDDNGYLRQVKPDTVDCTSKFDVEKIVKAFYNRYLTNQATLSTMEAAYTPWKFIHNDLLKDGLVQEFDQGDNFDWGDDDAREKILAQYFPSAVKEMLLERFDYIKKLKAKAQNVAREALSLNTEEEKNSVLEGKFEPEMITPVIDESQSIDPKVKEIIETIMDTVAKNHQHYTKQFENWSKVVAEDEKLVVILFQIEVQFF</sequence>
<proteinExistence type="predicted"/>
<dbReference type="AlphaFoldDB" id="A0A914PRD3"/>
<evidence type="ECO:0000256" key="2">
    <source>
        <dbReference type="SAM" id="MobiDB-lite"/>
    </source>
</evidence>
<evidence type="ECO:0000313" key="4">
    <source>
        <dbReference type="WBParaSite" id="PDA_v2.g21165.t1"/>
    </source>
</evidence>
<feature type="region of interest" description="Disordered" evidence="2">
    <location>
        <begin position="526"/>
        <end position="547"/>
    </location>
</feature>
<evidence type="ECO:0000256" key="1">
    <source>
        <dbReference type="SAM" id="Coils"/>
    </source>
</evidence>
<feature type="coiled-coil region" evidence="1">
    <location>
        <begin position="574"/>
        <end position="601"/>
    </location>
</feature>
<reference evidence="4" key="1">
    <citation type="submission" date="2022-11" db="UniProtKB">
        <authorList>
            <consortium name="WormBaseParasite"/>
        </authorList>
    </citation>
    <scope>IDENTIFICATION</scope>
</reference>
<dbReference type="WBParaSite" id="PDA_v2.g21165.t1">
    <property type="protein sequence ID" value="PDA_v2.g21165.t1"/>
    <property type="gene ID" value="PDA_v2.g21165"/>
</dbReference>